<feature type="region of interest" description="Disordered" evidence="1">
    <location>
        <begin position="65"/>
        <end position="92"/>
    </location>
</feature>
<keyword evidence="2" id="KW-0812">Transmembrane</keyword>
<dbReference type="EMBL" id="JROO01000004">
    <property type="protein sequence ID" value="KII00350.1"/>
    <property type="molecule type" value="Genomic_DNA"/>
</dbReference>
<dbReference type="Proteomes" id="UP000031675">
    <property type="component" value="Unassembled WGS sequence"/>
</dbReference>
<sequence>MRSLRDTLIFVLCGIALVVWGTITLLSPGAAEVTDAGSPYWTIPLGALMLAAGIVLNAYSRARRRREAAAPSGRREGPDRPRGPEGTAPPAP</sequence>
<proteinExistence type="predicted"/>
<feature type="transmembrane region" description="Helical" evidence="2">
    <location>
        <begin position="41"/>
        <end position="59"/>
    </location>
</feature>
<dbReference type="OrthoDB" id="9932168at2"/>
<name>A0A0C2FLY2_9ACTN</name>
<comment type="caution">
    <text evidence="3">The sequence shown here is derived from an EMBL/GenBank/DDBJ whole genome shotgun (WGS) entry which is preliminary data.</text>
</comment>
<gene>
    <name evidence="3" type="ORF">LP52_02000</name>
</gene>
<keyword evidence="2" id="KW-1133">Transmembrane helix</keyword>
<accession>A0A0C2FLY2</accession>
<dbReference type="AlphaFoldDB" id="A0A0C2FLY2"/>
<evidence type="ECO:0000313" key="3">
    <source>
        <dbReference type="EMBL" id="KII00350.1"/>
    </source>
</evidence>
<keyword evidence="2" id="KW-0472">Membrane</keyword>
<reference evidence="4" key="1">
    <citation type="journal article" date="2015" name="Chem. Biol.">
        <title>Structure, bioactivity, and resistance mechanism of streptomonomicin, an unusual lasso Peptide from an understudied halophilic actinomycete.</title>
        <authorList>
            <person name="Metelev M."/>
            <person name="Tietz J.I."/>
            <person name="Melby J.O."/>
            <person name="Blair P.M."/>
            <person name="Zhu L."/>
            <person name="Livnat I."/>
            <person name="Severinov K."/>
            <person name="Mitchell D.A."/>
        </authorList>
    </citation>
    <scope>NUCLEOTIDE SEQUENCE [LARGE SCALE GENOMIC DNA]</scope>
    <source>
        <strain evidence="4">YIM 90003</strain>
    </source>
</reference>
<organism evidence="3 4">
    <name type="scientific">Streptomonospora alba</name>
    <dbReference type="NCBI Taxonomy" id="183763"/>
    <lineage>
        <taxon>Bacteria</taxon>
        <taxon>Bacillati</taxon>
        <taxon>Actinomycetota</taxon>
        <taxon>Actinomycetes</taxon>
        <taxon>Streptosporangiales</taxon>
        <taxon>Nocardiopsidaceae</taxon>
        <taxon>Streptomonospora</taxon>
    </lineage>
</organism>
<evidence type="ECO:0000256" key="2">
    <source>
        <dbReference type="SAM" id="Phobius"/>
    </source>
</evidence>
<feature type="compositionally biased region" description="Basic and acidic residues" evidence="1">
    <location>
        <begin position="73"/>
        <end position="83"/>
    </location>
</feature>
<protein>
    <submittedName>
        <fullName evidence="3">Uncharacterized protein</fullName>
    </submittedName>
</protein>
<evidence type="ECO:0000313" key="4">
    <source>
        <dbReference type="Proteomes" id="UP000031675"/>
    </source>
</evidence>
<keyword evidence="4" id="KW-1185">Reference proteome</keyword>
<evidence type="ECO:0000256" key="1">
    <source>
        <dbReference type="SAM" id="MobiDB-lite"/>
    </source>
</evidence>
<dbReference type="RefSeq" id="WP_040270231.1">
    <property type="nucleotide sequence ID" value="NZ_JROO01000004.1"/>
</dbReference>